<reference evidence="5" key="1">
    <citation type="submission" date="2018-05" db="EMBL/GenBank/DDBJ databases">
        <authorList>
            <person name="Lanie J.A."/>
            <person name="Ng W.-L."/>
            <person name="Kazmierczak K.M."/>
            <person name="Andrzejewski T.M."/>
            <person name="Davidsen T.M."/>
            <person name="Wayne K.J."/>
            <person name="Tettelin H."/>
            <person name="Glass J.I."/>
            <person name="Rusch D."/>
            <person name="Podicherti R."/>
            <person name="Tsui H.-C.T."/>
            <person name="Winkler M.E."/>
        </authorList>
    </citation>
    <scope>NUCLEOTIDE SEQUENCE</scope>
</reference>
<evidence type="ECO:0000256" key="2">
    <source>
        <dbReference type="ARBA" id="ARBA00038209"/>
    </source>
</evidence>
<dbReference type="InterPro" id="IPR029767">
    <property type="entry name" value="WecB-like"/>
</dbReference>
<comment type="similarity">
    <text evidence="2">Belongs to the UDP-N-acetylglucosamine 2-epimerase family.</text>
</comment>
<evidence type="ECO:0000259" key="4">
    <source>
        <dbReference type="Pfam" id="PF02350"/>
    </source>
</evidence>
<accession>A0A382N537</accession>
<dbReference type="Gene3D" id="3.40.50.2000">
    <property type="entry name" value="Glycogen Phosphorylase B"/>
    <property type="match status" value="1"/>
</dbReference>
<dbReference type="NCBIfam" id="TIGR00236">
    <property type="entry name" value="wecB"/>
    <property type="match status" value="1"/>
</dbReference>
<dbReference type="GO" id="GO:0008761">
    <property type="term" value="F:UDP-N-acetylglucosamine 2-epimerase activity"/>
    <property type="evidence" value="ECO:0007669"/>
    <property type="project" value="UniProtKB-EC"/>
</dbReference>
<feature type="non-terminal residue" evidence="5">
    <location>
        <position position="159"/>
    </location>
</feature>
<protein>
    <recommendedName>
        <fullName evidence="3">UDP-N-acetylglucosamine 2-epimerase (non-hydrolyzing)</fullName>
        <ecNumber evidence="3">5.1.3.14</ecNumber>
    </recommendedName>
</protein>
<dbReference type="PANTHER" id="PTHR43174">
    <property type="entry name" value="UDP-N-ACETYLGLUCOSAMINE 2-EPIMERASE"/>
    <property type="match status" value="1"/>
</dbReference>
<dbReference type="AlphaFoldDB" id="A0A382N537"/>
<keyword evidence="1" id="KW-0413">Isomerase</keyword>
<name>A0A382N537_9ZZZZ</name>
<feature type="domain" description="UDP-N-acetylglucosamine 2-epimerase" evidence="4">
    <location>
        <begin position="1"/>
        <end position="153"/>
    </location>
</feature>
<evidence type="ECO:0000256" key="1">
    <source>
        <dbReference type="ARBA" id="ARBA00023235"/>
    </source>
</evidence>
<dbReference type="InterPro" id="IPR003331">
    <property type="entry name" value="UDP_GlcNAc_Epimerase_2_dom"/>
</dbReference>
<dbReference type="PANTHER" id="PTHR43174:SF2">
    <property type="entry name" value="UDP-N-ACETYLGLUCOSAMINE 2-EPIMERASE"/>
    <property type="match status" value="1"/>
</dbReference>
<dbReference type="EC" id="5.1.3.14" evidence="3"/>
<evidence type="ECO:0000313" key="5">
    <source>
        <dbReference type="EMBL" id="SVC56294.1"/>
    </source>
</evidence>
<organism evidence="5">
    <name type="scientific">marine metagenome</name>
    <dbReference type="NCBI Taxonomy" id="408172"/>
    <lineage>
        <taxon>unclassified sequences</taxon>
        <taxon>metagenomes</taxon>
        <taxon>ecological metagenomes</taxon>
    </lineage>
</organism>
<dbReference type="SUPFAM" id="SSF53756">
    <property type="entry name" value="UDP-Glycosyltransferase/glycogen phosphorylase"/>
    <property type="match status" value="1"/>
</dbReference>
<gene>
    <name evidence="5" type="ORF">METZ01_LOCUS309148</name>
</gene>
<dbReference type="Pfam" id="PF02350">
    <property type="entry name" value="Epimerase_2"/>
    <property type="match status" value="1"/>
</dbReference>
<feature type="non-terminal residue" evidence="5">
    <location>
        <position position="1"/>
    </location>
</feature>
<proteinExistence type="inferred from homology"/>
<dbReference type="EMBL" id="UINC01098067">
    <property type="protein sequence ID" value="SVC56294.1"/>
    <property type="molecule type" value="Genomic_DNA"/>
</dbReference>
<evidence type="ECO:0000256" key="3">
    <source>
        <dbReference type="ARBA" id="ARBA00038858"/>
    </source>
</evidence>
<sequence>VTAQHREMLDQVLNLFKIKPEYDLNLMSKNQSLESLTSKIMIGISSLLKETHPDLVFVQGDTTTTMAASLAAFYQKIPVAHIEAGLRTNNIRSPFPEEINRRITSTVATFHFTPTDRARQNLLNEGVKNDNINVTGNTVIDALLSISKEIESISNKQEK</sequence>